<sequence length="74" mass="8550">MQQSIYDQSRTEISIGINMRLQCRMGRNIAGLVMVGIKYMGSRLQSSLQAKLIFSHGDIQYHQLITSRYRQSIE</sequence>
<dbReference type="AlphaFoldDB" id="A0A655ZX18"/>
<organism evidence="1 2">
    <name type="scientific">Vibrio cholerae</name>
    <dbReference type="NCBI Taxonomy" id="666"/>
    <lineage>
        <taxon>Bacteria</taxon>
        <taxon>Pseudomonadati</taxon>
        <taxon>Pseudomonadota</taxon>
        <taxon>Gammaproteobacteria</taxon>
        <taxon>Vibrionales</taxon>
        <taxon>Vibrionaceae</taxon>
        <taxon>Vibrio</taxon>
    </lineage>
</organism>
<accession>A0A655ZX18</accession>
<gene>
    <name evidence="1" type="ORF">ERS013201_03712</name>
</gene>
<evidence type="ECO:0000313" key="1">
    <source>
        <dbReference type="EMBL" id="CSC84298.1"/>
    </source>
</evidence>
<proteinExistence type="predicted"/>
<reference evidence="1 2" key="1">
    <citation type="submission" date="2015-07" db="EMBL/GenBank/DDBJ databases">
        <authorList>
            <consortium name="Pathogen Informatics"/>
        </authorList>
    </citation>
    <scope>NUCLEOTIDE SEQUENCE [LARGE SCALE GENOMIC DNA]</scope>
    <source>
        <strain evidence="1 2">A325</strain>
    </source>
</reference>
<evidence type="ECO:0000313" key="2">
    <source>
        <dbReference type="Proteomes" id="UP000046067"/>
    </source>
</evidence>
<dbReference type="Proteomes" id="UP000046067">
    <property type="component" value="Unassembled WGS sequence"/>
</dbReference>
<protein>
    <submittedName>
        <fullName evidence="1">Uncharacterized protein</fullName>
    </submittedName>
</protein>
<dbReference type="EMBL" id="CWQJ01000039">
    <property type="protein sequence ID" value="CSC84298.1"/>
    <property type="molecule type" value="Genomic_DNA"/>
</dbReference>
<name>A0A655ZX18_VIBCL</name>